<dbReference type="PANTHER" id="PTHR19143:SF45">
    <property type="entry name" value="FIBRINOGEN C DOMAIN-CONTAINING PROTEIN 1"/>
    <property type="match status" value="1"/>
</dbReference>
<dbReference type="InterPro" id="IPR050373">
    <property type="entry name" value="Fibrinogen_C-term_domain"/>
</dbReference>
<dbReference type="GO" id="GO:0046872">
    <property type="term" value="F:metal ion binding"/>
    <property type="evidence" value="ECO:0007669"/>
    <property type="project" value="UniProtKB-KW"/>
</dbReference>
<keyword evidence="9" id="KW-1015">Disulfide bond</keyword>
<dbReference type="EnsemblMetazoa" id="BGLB025334-RA">
    <property type="protein sequence ID" value="BGLB025334-PA"/>
    <property type="gene ID" value="BGLB025334"/>
</dbReference>
<keyword evidence="7" id="KW-1133">Transmembrane helix</keyword>
<evidence type="ECO:0000256" key="4">
    <source>
        <dbReference type="ARBA" id="ARBA00022723"/>
    </source>
</evidence>
<evidence type="ECO:0000259" key="13">
    <source>
        <dbReference type="PROSITE" id="PS51406"/>
    </source>
</evidence>
<keyword evidence="6" id="KW-0735">Signal-anchor</keyword>
<gene>
    <name evidence="14" type="primary">106062804</name>
</gene>
<dbReference type="SUPFAM" id="SSF56496">
    <property type="entry name" value="Fibrinogen C-terminal domain-like"/>
    <property type="match status" value="1"/>
</dbReference>
<keyword evidence="5" id="KW-0106">Calcium</keyword>
<keyword evidence="10" id="KW-0325">Glycoprotein</keyword>
<feature type="coiled-coil region" evidence="12">
    <location>
        <begin position="91"/>
        <end position="153"/>
    </location>
</feature>
<comment type="subunit">
    <text evidence="11">Homotetramer; disulfide-linked.</text>
</comment>
<dbReference type="AlphaFoldDB" id="A0A2C9KZE7"/>
<evidence type="ECO:0000256" key="9">
    <source>
        <dbReference type="ARBA" id="ARBA00023157"/>
    </source>
</evidence>
<sequence>MSKINPFLTTIRENNFKNAKAELFDNELKDSYIEVTWSHLKSSESGKYFCGAHVTDSKGTSERLNEMLTITVTGPTFEDLVKVLQKLLAQKDEGKENEKNIIKRIDDLETKQRNIISVKDDIDRYIQNMNKIKDELNSQKQNISSIRDDLNTNTQHMNSITDDLNSNGQNLKNIKDEININRQNISSIKADLNTNAQKIDLITGDFNSNRLQLLSINKDLNASQQTMTELKVDLEAQLANLSTELNDMKKNIDKEDKDEVLKRRFGFSKPNSCRDISSTKNRVIVTLVSGLQVMCDTKTDGGGWIIFQRRINGKVDFYRGWKEYRDGFGDYNIGEFYLGNENIFQLTSRRQFDLRIDLEFNNTKYFAQYKDFKVLGETEKYKLQIGKYSGNASNGLEYHNNMFFSTFDRDNDVHIVSNCAELNSGAWWYRSCHRSNLNGQWESSLFDRGLNWRDVTEWEKSVSFSEMKIRETE</sequence>
<dbReference type="Gene3D" id="1.10.287.1490">
    <property type="match status" value="1"/>
</dbReference>
<evidence type="ECO:0000256" key="7">
    <source>
        <dbReference type="ARBA" id="ARBA00022989"/>
    </source>
</evidence>
<dbReference type="GO" id="GO:0016020">
    <property type="term" value="C:membrane"/>
    <property type="evidence" value="ECO:0007669"/>
    <property type="project" value="UniProtKB-SubCell"/>
</dbReference>
<dbReference type="InterPro" id="IPR002181">
    <property type="entry name" value="Fibrinogen_a/b/g_C_dom"/>
</dbReference>
<organism evidence="14 15">
    <name type="scientific">Biomphalaria glabrata</name>
    <name type="common">Bloodfluke planorb</name>
    <name type="synonym">Freshwater snail</name>
    <dbReference type="NCBI Taxonomy" id="6526"/>
    <lineage>
        <taxon>Eukaryota</taxon>
        <taxon>Metazoa</taxon>
        <taxon>Spiralia</taxon>
        <taxon>Lophotrochozoa</taxon>
        <taxon>Mollusca</taxon>
        <taxon>Gastropoda</taxon>
        <taxon>Heterobranchia</taxon>
        <taxon>Euthyneura</taxon>
        <taxon>Panpulmonata</taxon>
        <taxon>Hygrophila</taxon>
        <taxon>Lymnaeoidea</taxon>
        <taxon>Planorbidae</taxon>
        <taxon>Biomphalaria</taxon>
    </lineage>
</organism>
<dbReference type="Proteomes" id="UP000076420">
    <property type="component" value="Unassembled WGS sequence"/>
</dbReference>
<dbReference type="InterPro" id="IPR020837">
    <property type="entry name" value="Fibrinogen_CS"/>
</dbReference>
<proteinExistence type="predicted"/>
<dbReference type="GO" id="GO:0005615">
    <property type="term" value="C:extracellular space"/>
    <property type="evidence" value="ECO:0007669"/>
    <property type="project" value="TreeGrafter"/>
</dbReference>
<dbReference type="VEuPathDB" id="VectorBase:BGLB025334"/>
<dbReference type="PROSITE" id="PS51406">
    <property type="entry name" value="FIBRINOGEN_C_2"/>
    <property type="match status" value="1"/>
</dbReference>
<evidence type="ECO:0000256" key="3">
    <source>
        <dbReference type="ARBA" id="ARBA00022692"/>
    </source>
</evidence>
<evidence type="ECO:0000256" key="10">
    <source>
        <dbReference type="ARBA" id="ARBA00023180"/>
    </source>
</evidence>
<keyword evidence="4" id="KW-0479">Metal-binding</keyword>
<keyword evidence="8" id="KW-0472">Membrane</keyword>
<dbReference type="KEGG" id="bgt:106062804"/>
<keyword evidence="12" id="KW-0175">Coiled coil</keyword>
<accession>A0A2C9KZE7</accession>
<keyword evidence="2" id="KW-0147">Chitin-binding</keyword>
<evidence type="ECO:0000256" key="6">
    <source>
        <dbReference type="ARBA" id="ARBA00022968"/>
    </source>
</evidence>
<dbReference type="PROSITE" id="PS00514">
    <property type="entry name" value="FIBRINOGEN_C_1"/>
    <property type="match status" value="1"/>
</dbReference>
<reference evidence="14" key="1">
    <citation type="submission" date="2020-05" db="UniProtKB">
        <authorList>
            <consortium name="EnsemblMetazoa"/>
        </authorList>
    </citation>
    <scope>IDENTIFICATION</scope>
    <source>
        <strain evidence="14">BB02</strain>
    </source>
</reference>
<evidence type="ECO:0000256" key="2">
    <source>
        <dbReference type="ARBA" id="ARBA00022669"/>
    </source>
</evidence>
<dbReference type="CDD" id="cd00087">
    <property type="entry name" value="FReD"/>
    <property type="match status" value="1"/>
</dbReference>
<feature type="coiled-coil region" evidence="12">
    <location>
        <begin position="224"/>
        <end position="258"/>
    </location>
</feature>
<dbReference type="STRING" id="6526.A0A2C9KZE7"/>
<comment type="subcellular location">
    <subcellularLocation>
        <location evidence="1">Membrane</location>
        <topology evidence="1">Single-pass type II membrane protein</topology>
    </subcellularLocation>
</comment>
<evidence type="ECO:0000313" key="14">
    <source>
        <dbReference type="EnsemblMetazoa" id="BGLB025334-PA"/>
    </source>
</evidence>
<keyword evidence="3" id="KW-0812">Transmembrane</keyword>
<dbReference type="Pfam" id="PF00147">
    <property type="entry name" value="Fibrinogen_C"/>
    <property type="match status" value="1"/>
</dbReference>
<evidence type="ECO:0000256" key="11">
    <source>
        <dbReference type="ARBA" id="ARBA00038769"/>
    </source>
</evidence>
<evidence type="ECO:0000256" key="1">
    <source>
        <dbReference type="ARBA" id="ARBA00004606"/>
    </source>
</evidence>
<dbReference type="GO" id="GO:0008061">
    <property type="term" value="F:chitin binding"/>
    <property type="evidence" value="ECO:0007669"/>
    <property type="project" value="UniProtKB-KW"/>
</dbReference>
<protein>
    <recommendedName>
        <fullName evidence="13">Fibrinogen C-terminal domain-containing protein</fullName>
    </recommendedName>
</protein>
<dbReference type="InterPro" id="IPR014716">
    <property type="entry name" value="Fibrinogen_a/b/g_C_1"/>
</dbReference>
<evidence type="ECO:0000256" key="5">
    <source>
        <dbReference type="ARBA" id="ARBA00022837"/>
    </source>
</evidence>
<evidence type="ECO:0000313" key="15">
    <source>
        <dbReference type="Proteomes" id="UP000076420"/>
    </source>
</evidence>
<dbReference type="InterPro" id="IPR036056">
    <property type="entry name" value="Fibrinogen-like_C"/>
</dbReference>
<dbReference type="VEuPathDB" id="VectorBase:BGLAX_037341"/>
<dbReference type="SMART" id="SM00186">
    <property type="entry name" value="FBG"/>
    <property type="match status" value="1"/>
</dbReference>
<feature type="domain" description="Fibrinogen C-terminal" evidence="13">
    <location>
        <begin position="264"/>
        <end position="473"/>
    </location>
</feature>
<name>A0A2C9KZE7_BIOGL</name>
<dbReference type="PANTHER" id="PTHR19143">
    <property type="entry name" value="FIBRINOGEN/TENASCIN/ANGIOPOEITIN"/>
    <property type="match status" value="1"/>
</dbReference>
<evidence type="ECO:0000256" key="8">
    <source>
        <dbReference type="ARBA" id="ARBA00023136"/>
    </source>
</evidence>
<dbReference type="Gene3D" id="3.90.215.10">
    <property type="entry name" value="Gamma Fibrinogen, chain A, domain 1"/>
    <property type="match status" value="1"/>
</dbReference>
<evidence type="ECO:0000256" key="12">
    <source>
        <dbReference type="SAM" id="Coils"/>
    </source>
</evidence>